<dbReference type="EMBL" id="CAXIEN010000104">
    <property type="protein sequence ID" value="CAL1277778.1"/>
    <property type="molecule type" value="Genomic_DNA"/>
</dbReference>
<sequence length="62" mass="7094">MCRNARSLSPMDSFSPFAVFSLLFSDQLSILENVVSFTMSKRQNDSIEIGDNEDEEELEEIM</sequence>
<accession>A0AAV2A1E7</accession>
<comment type="caution">
    <text evidence="1">The sequence shown here is derived from an EMBL/GenBank/DDBJ whole genome shotgun (WGS) entry which is preliminary data.</text>
</comment>
<reference evidence="1 2" key="1">
    <citation type="submission" date="2024-04" db="EMBL/GenBank/DDBJ databases">
        <authorList>
            <person name="Rising A."/>
            <person name="Reimegard J."/>
            <person name="Sonavane S."/>
            <person name="Akerstrom W."/>
            <person name="Nylinder S."/>
            <person name="Hedman E."/>
            <person name="Kallberg Y."/>
        </authorList>
    </citation>
    <scope>NUCLEOTIDE SEQUENCE [LARGE SCALE GENOMIC DNA]</scope>
</reference>
<dbReference type="AlphaFoldDB" id="A0AAV2A1E7"/>
<gene>
    <name evidence="1" type="ORF">LARSCL_LOCUS9402</name>
</gene>
<evidence type="ECO:0000313" key="1">
    <source>
        <dbReference type="EMBL" id="CAL1277778.1"/>
    </source>
</evidence>
<dbReference type="Proteomes" id="UP001497382">
    <property type="component" value="Unassembled WGS sequence"/>
</dbReference>
<organism evidence="1 2">
    <name type="scientific">Larinioides sclopetarius</name>
    <dbReference type="NCBI Taxonomy" id="280406"/>
    <lineage>
        <taxon>Eukaryota</taxon>
        <taxon>Metazoa</taxon>
        <taxon>Ecdysozoa</taxon>
        <taxon>Arthropoda</taxon>
        <taxon>Chelicerata</taxon>
        <taxon>Arachnida</taxon>
        <taxon>Araneae</taxon>
        <taxon>Araneomorphae</taxon>
        <taxon>Entelegynae</taxon>
        <taxon>Araneoidea</taxon>
        <taxon>Araneidae</taxon>
        <taxon>Larinioides</taxon>
    </lineage>
</organism>
<protein>
    <submittedName>
        <fullName evidence="1">Uncharacterized protein</fullName>
    </submittedName>
</protein>
<proteinExistence type="predicted"/>
<evidence type="ECO:0000313" key="2">
    <source>
        <dbReference type="Proteomes" id="UP001497382"/>
    </source>
</evidence>
<name>A0AAV2A1E7_9ARAC</name>
<keyword evidence="2" id="KW-1185">Reference proteome</keyword>